<dbReference type="CDD" id="cd02440">
    <property type="entry name" value="AdoMet_MTases"/>
    <property type="match status" value="1"/>
</dbReference>
<dbReference type="GO" id="GO:0032259">
    <property type="term" value="P:methylation"/>
    <property type="evidence" value="ECO:0007669"/>
    <property type="project" value="UniProtKB-KW"/>
</dbReference>
<organism evidence="5 6">
    <name type="scientific">Chloroflexus islandicus</name>
    <dbReference type="NCBI Taxonomy" id="1707952"/>
    <lineage>
        <taxon>Bacteria</taxon>
        <taxon>Bacillati</taxon>
        <taxon>Chloroflexota</taxon>
        <taxon>Chloroflexia</taxon>
        <taxon>Chloroflexales</taxon>
        <taxon>Chloroflexineae</taxon>
        <taxon>Chloroflexaceae</taxon>
        <taxon>Chloroflexus</taxon>
    </lineage>
</organism>
<dbReference type="PANTHER" id="PTHR43464:SF19">
    <property type="entry name" value="UBIQUINONE BIOSYNTHESIS O-METHYLTRANSFERASE, MITOCHONDRIAL"/>
    <property type="match status" value="1"/>
</dbReference>
<dbReference type="Gene3D" id="3.40.50.150">
    <property type="entry name" value="Vaccinia Virus protein VP39"/>
    <property type="match status" value="1"/>
</dbReference>
<reference evidence="5 6" key="1">
    <citation type="submission" date="2016-04" db="EMBL/GenBank/DDBJ databases">
        <title>Chloroflexus islandicus sp. nov., a thermophilic filamentous anoxygenic phototrophic bacterium from geyser Strokkur (Iceland).</title>
        <authorList>
            <person name="Gaisin V.A."/>
            <person name="Kalashnikov A.M."/>
            <person name="Sukhacheva M.V."/>
            <person name="Grouzdev D.S."/>
            <person name="Ivanov T.M."/>
            <person name="Kuznetsov B."/>
            <person name="Gorlenko V.M."/>
        </authorList>
    </citation>
    <scope>NUCLEOTIDE SEQUENCE [LARGE SCALE GENOMIC DNA]</scope>
    <source>
        <strain evidence="6">isl-2</strain>
    </source>
</reference>
<dbReference type="SUPFAM" id="SSF53335">
    <property type="entry name" value="S-adenosyl-L-methionine-dependent methyltransferases"/>
    <property type="match status" value="1"/>
</dbReference>
<dbReference type="EMBL" id="LWQS01000114">
    <property type="protein sequence ID" value="OAN37076.1"/>
    <property type="molecule type" value="Genomic_DNA"/>
</dbReference>
<protein>
    <submittedName>
        <fullName evidence="5">Methyltransferase type 11</fullName>
    </submittedName>
</protein>
<evidence type="ECO:0000256" key="3">
    <source>
        <dbReference type="ARBA" id="ARBA00022691"/>
    </source>
</evidence>
<dbReference type="InterPro" id="IPR029063">
    <property type="entry name" value="SAM-dependent_MTases_sf"/>
</dbReference>
<dbReference type="InterPro" id="IPR041698">
    <property type="entry name" value="Methyltransf_25"/>
</dbReference>
<dbReference type="STRING" id="1707952.A6A03_05380"/>
<sequence>MIYHDYAPIYHAAGQAAFGTALAQIILAQLPAPPQRALDLACGTGAAAIVLAAAGATVVGVDGSPAMLAIAREQARQRGLAIEWIEADIRALPDDPRLPPASFDLCTCLFDSLNHLTDDDDLAKVCRSVGRLLRPGGQFIFDLNTLAGFRTWHEYDQVLFDGPELLVVNRLHFDHAQQRAYGRFVWFQRRGERWWRSEETHCERPWSDDEIAMALASGGLRLAARLTPDWTPAADDAPRVVYVAERGRIEIA</sequence>
<gene>
    <name evidence="5" type="ORF">A6A03_05380</name>
</gene>
<keyword evidence="1 5" id="KW-0489">Methyltransferase</keyword>
<dbReference type="Gene3D" id="2.20.25.110">
    <property type="entry name" value="S-adenosyl-L-methionine-dependent methyltransferases"/>
    <property type="match status" value="1"/>
</dbReference>
<accession>A0A178LT11</accession>
<evidence type="ECO:0000259" key="4">
    <source>
        <dbReference type="Pfam" id="PF13649"/>
    </source>
</evidence>
<dbReference type="GO" id="GO:0008168">
    <property type="term" value="F:methyltransferase activity"/>
    <property type="evidence" value="ECO:0007669"/>
    <property type="project" value="UniProtKB-KW"/>
</dbReference>
<keyword evidence="2 5" id="KW-0808">Transferase</keyword>
<dbReference type="PANTHER" id="PTHR43464">
    <property type="entry name" value="METHYLTRANSFERASE"/>
    <property type="match status" value="1"/>
</dbReference>
<name>A0A178LT11_9CHLR</name>
<comment type="caution">
    <text evidence="5">The sequence shown here is derived from an EMBL/GenBank/DDBJ whole genome shotgun (WGS) entry which is preliminary data.</text>
</comment>
<evidence type="ECO:0000256" key="1">
    <source>
        <dbReference type="ARBA" id="ARBA00022603"/>
    </source>
</evidence>
<keyword evidence="6" id="KW-1185">Reference proteome</keyword>
<dbReference type="RefSeq" id="WP_066791386.1">
    <property type="nucleotide sequence ID" value="NZ_LWQS01000114.1"/>
</dbReference>
<keyword evidence="3" id="KW-0949">S-adenosyl-L-methionine</keyword>
<dbReference type="OrthoDB" id="9783256at2"/>
<evidence type="ECO:0000313" key="5">
    <source>
        <dbReference type="EMBL" id="OAN37076.1"/>
    </source>
</evidence>
<proteinExistence type="predicted"/>
<evidence type="ECO:0000256" key="2">
    <source>
        <dbReference type="ARBA" id="ARBA00022679"/>
    </source>
</evidence>
<dbReference type="Proteomes" id="UP000078287">
    <property type="component" value="Unassembled WGS sequence"/>
</dbReference>
<dbReference type="AlphaFoldDB" id="A0A178LT11"/>
<dbReference type="Pfam" id="PF13649">
    <property type="entry name" value="Methyltransf_25"/>
    <property type="match status" value="1"/>
</dbReference>
<evidence type="ECO:0000313" key="6">
    <source>
        <dbReference type="Proteomes" id="UP000078287"/>
    </source>
</evidence>
<feature type="domain" description="Methyltransferase" evidence="4">
    <location>
        <begin position="38"/>
        <end position="137"/>
    </location>
</feature>